<dbReference type="GO" id="GO:0006355">
    <property type="term" value="P:regulation of DNA-templated transcription"/>
    <property type="evidence" value="ECO:0007669"/>
    <property type="project" value="InterPro"/>
</dbReference>
<proteinExistence type="predicted"/>
<dbReference type="SUPFAM" id="SSF46955">
    <property type="entry name" value="Putative DNA-binding domain"/>
    <property type="match status" value="1"/>
</dbReference>
<accession>A0A2T3W6E6</accession>
<organism evidence="3 4">
    <name type="scientific">Deinococcus arcticus</name>
    <dbReference type="NCBI Taxonomy" id="2136176"/>
    <lineage>
        <taxon>Bacteria</taxon>
        <taxon>Thermotogati</taxon>
        <taxon>Deinococcota</taxon>
        <taxon>Deinococci</taxon>
        <taxon>Deinococcales</taxon>
        <taxon>Deinococcaceae</taxon>
        <taxon>Deinococcus</taxon>
    </lineage>
</organism>
<feature type="coiled-coil region" evidence="1">
    <location>
        <begin position="152"/>
        <end position="179"/>
    </location>
</feature>
<reference evidence="3 4" key="1">
    <citation type="submission" date="2018-03" db="EMBL/GenBank/DDBJ databases">
        <title>Draft genome of Deinococcus sp. OD32.</title>
        <authorList>
            <person name="Wang X.-P."/>
            <person name="Du Z.-J."/>
        </authorList>
    </citation>
    <scope>NUCLEOTIDE SEQUENCE [LARGE SCALE GENOMIC DNA]</scope>
    <source>
        <strain evidence="3 4">OD32</strain>
    </source>
</reference>
<dbReference type="PROSITE" id="PS50937">
    <property type="entry name" value="HTH_MERR_2"/>
    <property type="match status" value="1"/>
</dbReference>
<keyword evidence="4" id="KW-1185">Reference proteome</keyword>
<dbReference type="InterPro" id="IPR000551">
    <property type="entry name" value="MerR-type_HTH_dom"/>
</dbReference>
<dbReference type="AlphaFoldDB" id="A0A2T3W6E6"/>
<feature type="domain" description="HTH merR-type" evidence="2">
    <location>
        <begin position="52"/>
        <end position="116"/>
    </location>
</feature>
<name>A0A2T3W6E6_9DEIO</name>
<dbReference type="Pfam" id="PF13411">
    <property type="entry name" value="MerR_1"/>
    <property type="match status" value="1"/>
</dbReference>
<gene>
    <name evidence="3" type="ORF">C8263_12895</name>
</gene>
<dbReference type="Proteomes" id="UP000240317">
    <property type="component" value="Unassembled WGS sequence"/>
</dbReference>
<dbReference type="SMART" id="SM00422">
    <property type="entry name" value="HTH_MERR"/>
    <property type="match status" value="1"/>
</dbReference>
<evidence type="ECO:0000256" key="1">
    <source>
        <dbReference type="SAM" id="Coils"/>
    </source>
</evidence>
<comment type="caution">
    <text evidence="3">The sequence shown here is derived from an EMBL/GenBank/DDBJ whole genome shotgun (WGS) entry which is preliminary data.</text>
</comment>
<dbReference type="Gene3D" id="1.10.1660.10">
    <property type="match status" value="1"/>
</dbReference>
<dbReference type="InterPro" id="IPR009061">
    <property type="entry name" value="DNA-bd_dom_put_sf"/>
</dbReference>
<sequence>MDISAANFRSAVQGLREALMTTMPAEQREQLAVMCGGPEVFEALFDLRGVGIGRFAALMGLPATTVRHLLREDLLHPMRVNGKFRFLLPNVAELRGVQQWQALGLTLEEVRAFLQGQQLLGLASQGGLTVTLHRTEEHPDAEQLAQLKATVLTRVQAAIAGLEQKQATLTRQLEQARALAAALAPSDSAPT</sequence>
<evidence type="ECO:0000313" key="3">
    <source>
        <dbReference type="EMBL" id="PTA67459.1"/>
    </source>
</evidence>
<evidence type="ECO:0000259" key="2">
    <source>
        <dbReference type="PROSITE" id="PS50937"/>
    </source>
</evidence>
<protein>
    <recommendedName>
        <fullName evidence="2">HTH merR-type domain-containing protein</fullName>
    </recommendedName>
</protein>
<dbReference type="GO" id="GO:0003677">
    <property type="term" value="F:DNA binding"/>
    <property type="evidence" value="ECO:0007669"/>
    <property type="project" value="InterPro"/>
</dbReference>
<dbReference type="EMBL" id="PYSV01000012">
    <property type="protein sequence ID" value="PTA67459.1"/>
    <property type="molecule type" value="Genomic_DNA"/>
</dbReference>
<evidence type="ECO:0000313" key="4">
    <source>
        <dbReference type="Proteomes" id="UP000240317"/>
    </source>
</evidence>
<keyword evidence="1" id="KW-0175">Coiled coil</keyword>